<protein>
    <submittedName>
        <fullName evidence="3">N-terminal EF-hand calcium binding protein 3</fullName>
    </submittedName>
</protein>
<dbReference type="AlphaFoldDB" id="A0A4X1T2F2"/>
<dbReference type="PANTHER" id="PTHR12178">
    <property type="entry name" value="EF-HAND DOMAIN-CONTAINING PROTEIN"/>
    <property type="match status" value="1"/>
</dbReference>
<proteinExistence type="predicted"/>
<feature type="compositionally biased region" description="Polar residues" evidence="1">
    <location>
        <begin position="227"/>
        <end position="238"/>
    </location>
</feature>
<feature type="compositionally biased region" description="Basic residues" evidence="1">
    <location>
        <begin position="210"/>
        <end position="220"/>
    </location>
</feature>
<dbReference type="Pfam" id="PF03992">
    <property type="entry name" value="ABM"/>
    <property type="match status" value="1"/>
</dbReference>
<feature type="region of interest" description="Disordered" evidence="1">
    <location>
        <begin position="185"/>
        <end position="238"/>
    </location>
</feature>
<evidence type="ECO:0000259" key="2">
    <source>
        <dbReference type="PROSITE" id="PS51725"/>
    </source>
</evidence>
<sequence length="384" mass="42613">MLRGEVLCGFYPLGGAPVPLQFALLTGNGAGLAFGGHARPLPFSSRLCSTPPRPSFTQPVPGGNDPLGGPLLWRFSAEQTRMMMVSSHLKNSRITLLMGFSAPGSCGSCSAALMGIPLNYFSEHLGVYRPVLAALESLNCAVLAAMDTTKLEYERASKVDQFVTRFLLRETVSQLQALQSSLEGASDTLEAQARGPWSDEERAEVQSRPRGSRRAGRRALRSVGRSPTWSPGFSDTGRSSEAEMQWRLQINRLQELIDQLECKAPRLEPLHEEELPKGPNSHILVAQRQVQVAEEALQDFHHALCCYVDFTGAQSHCLHVSAQKTLDNASFTLYEFWQDEASWRRHQQSACSKAFQRILIDHLRAPDTLTTVFFPASWWIMNNN</sequence>
<reference evidence="3 4" key="1">
    <citation type="submission" date="2017-08" db="EMBL/GenBank/DDBJ databases">
        <title>USMARCv1.0.</title>
        <authorList>
            <person name="Hannum G.I."/>
            <person name="Koren S."/>
            <person name="Schroeder S.G."/>
            <person name="Chin S.C."/>
            <person name="Nonneman D.J."/>
            <person name="Becker S.A."/>
            <person name="Rosen B.D."/>
            <person name="Bickhart D.M."/>
            <person name="Putnam N.H."/>
            <person name="Green R.E."/>
            <person name="Tuggle C.K."/>
            <person name="Liu H."/>
            <person name="Rohrer G.A."/>
            <person name="Warr A."/>
            <person name="Hall R."/>
            <person name="Kim K."/>
            <person name="Hume D.A."/>
            <person name="Talbot R."/>
            <person name="Chow W."/>
            <person name="Howe K."/>
            <person name="Schwartz A.S."/>
            <person name="Watson M."/>
            <person name="Archibald A.L."/>
            <person name="Phillippy A.M."/>
            <person name="Smith T.P.L."/>
        </authorList>
    </citation>
    <scope>NUCLEOTIDE SEQUENCE [LARGE SCALE GENOMIC DNA]</scope>
</reference>
<accession>A0A4X1T2F2</accession>
<dbReference type="Proteomes" id="UP000314985">
    <property type="component" value="Chromosome 17"/>
</dbReference>
<evidence type="ECO:0000313" key="3">
    <source>
        <dbReference type="Ensembl" id="ENSSSCP00070009473.1"/>
    </source>
</evidence>
<dbReference type="SUPFAM" id="SSF54909">
    <property type="entry name" value="Dimeric alpha+beta barrel"/>
    <property type="match status" value="1"/>
</dbReference>
<dbReference type="FunFam" id="3.30.70.100:FF:000023">
    <property type="entry name" value="N-terminal EF-hand calcium binding protein 3"/>
    <property type="match status" value="1"/>
</dbReference>
<evidence type="ECO:0000256" key="1">
    <source>
        <dbReference type="SAM" id="MobiDB-lite"/>
    </source>
</evidence>
<dbReference type="InterPro" id="IPR011008">
    <property type="entry name" value="Dimeric_a/b-barrel"/>
</dbReference>
<dbReference type="PANTHER" id="PTHR12178:SF3">
    <property type="entry name" value="N-TERMINAL EF-HAND CALCIUM-BINDING PROTEIN 3"/>
    <property type="match status" value="1"/>
</dbReference>
<reference evidence="3" key="2">
    <citation type="submission" date="2025-08" db="UniProtKB">
        <authorList>
            <consortium name="Ensembl"/>
        </authorList>
    </citation>
    <scope>IDENTIFICATION</scope>
</reference>
<dbReference type="Ensembl" id="ENSSSCT00070011501.1">
    <property type="protein sequence ID" value="ENSSSCP00070009473.1"/>
    <property type="gene ID" value="ENSSSCG00070006002.1"/>
</dbReference>
<gene>
    <name evidence="3" type="primary">NECAB3</name>
</gene>
<feature type="domain" description="ABM" evidence="2">
    <location>
        <begin position="284"/>
        <end position="373"/>
    </location>
</feature>
<dbReference type="PROSITE" id="PS51725">
    <property type="entry name" value="ABM"/>
    <property type="match status" value="1"/>
</dbReference>
<organism evidence="3 4">
    <name type="scientific">Sus scrofa</name>
    <name type="common">Pig</name>
    <dbReference type="NCBI Taxonomy" id="9823"/>
    <lineage>
        <taxon>Eukaryota</taxon>
        <taxon>Metazoa</taxon>
        <taxon>Chordata</taxon>
        <taxon>Craniata</taxon>
        <taxon>Vertebrata</taxon>
        <taxon>Euteleostomi</taxon>
        <taxon>Mammalia</taxon>
        <taxon>Eutheria</taxon>
        <taxon>Laurasiatheria</taxon>
        <taxon>Artiodactyla</taxon>
        <taxon>Suina</taxon>
        <taxon>Suidae</taxon>
        <taxon>Sus</taxon>
    </lineage>
</organism>
<name>A0A4X1T2F2_PIG</name>
<dbReference type="InterPro" id="IPR007138">
    <property type="entry name" value="ABM_dom"/>
</dbReference>
<evidence type="ECO:0000313" key="4">
    <source>
        <dbReference type="Proteomes" id="UP000314985"/>
    </source>
</evidence>
<dbReference type="Gene3D" id="3.30.70.100">
    <property type="match status" value="1"/>
</dbReference>
<dbReference type="InterPro" id="IPR039862">
    <property type="entry name" value="NECAB1/2/3"/>
</dbReference>
<feature type="compositionally biased region" description="Basic and acidic residues" evidence="1">
    <location>
        <begin position="197"/>
        <end position="207"/>
    </location>
</feature>